<evidence type="ECO:0000256" key="7">
    <source>
        <dbReference type="SAM" id="Phobius"/>
    </source>
</evidence>
<dbReference type="InterPro" id="IPR035906">
    <property type="entry name" value="MetI-like_sf"/>
</dbReference>
<sequence>MKNTIKINIFATILALGITIPLGIHCAVKRGSGFDQGVQVVTIVGYSLPTFLISILFIWLFCSKLHIFPPSGMQTPGSNFVGMRKFWDELYYLALPLIT</sequence>
<feature type="transmembrane region" description="Helical" evidence="7">
    <location>
        <begin position="7"/>
        <end position="28"/>
    </location>
</feature>
<organism evidence="9">
    <name type="scientific">gut metagenome</name>
    <dbReference type="NCBI Taxonomy" id="749906"/>
    <lineage>
        <taxon>unclassified sequences</taxon>
        <taxon>metagenomes</taxon>
        <taxon>organismal metagenomes</taxon>
    </lineage>
</organism>
<keyword evidence="2" id="KW-0813">Transport</keyword>
<evidence type="ECO:0000256" key="1">
    <source>
        <dbReference type="ARBA" id="ARBA00004651"/>
    </source>
</evidence>
<protein>
    <submittedName>
        <fullName evidence="9">Oligopeptide ABC transporter, permease protein</fullName>
    </submittedName>
</protein>
<dbReference type="EMBL" id="AMCI01006697">
    <property type="protein sequence ID" value="EJW93892.1"/>
    <property type="molecule type" value="Genomic_DNA"/>
</dbReference>
<keyword evidence="3" id="KW-1003">Cell membrane</keyword>
<dbReference type="PANTHER" id="PTHR43163">
    <property type="entry name" value="DIPEPTIDE TRANSPORT SYSTEM PERMEASE PROTEIN DPPB-RELATED"/>
    <property type="match status" value="1"/>
</dbReference>
<evidence type="ECO:0000256" key="4">
    <source>
        <dbReference type="ARBA" id="ARBA00022692"/>
    </source>
</evidence>
<name>J9FWF0_9ZZZZ</name>
<evidence type="ECO:0000256" key="6">
    <source>
        <dbReference type="ARBA" id="ARBA00023136"/>
    </source>
</evidence>
<accession>J9FWF0</accession>
<keyword evidence="4 7" id="KW-0812">Transmembrane</keyword>
<evidence type="ECO:0000256" key="2">
    <source>
        <dbReference type="ARBA" id="ARBA00022448"/>
    </source>
</evidence>
<reference evidence="9" key="1">
    <citation type="journal article" date="2012" name="PLoS ONE">
        <title>Gene sets for utilization of primary and secondary nutrition supplies in the distal gut of endangered iberian lynx.</title>
        <authorList>
            <person name="Alcaide M."/>
            <person name="Messina E."/>
            <person name="Richter M."/>
            <person name="Bargiela R."/>
            <person name="Peplies J."/>
            <person name="Huws S.A."/>
            <person name="Newbold C.J."/>
            <person name="Golyshin P.N."/>
            <person name="Simon M.A."/>
            <person name="Lopez G."/>
            <person name="Yakimov M.M."/>
            <person name="Ferrer M."/>
        </authorList>
    </citation>
    <scope>NUCLEOTIDE SEQUENCE</scope>
</reference>
<feature type="transmembrane region" description="Helical" evidence="7">
    <location>
        <begin position="40"/>
        <end position="62"/>
    </location>
</feature>
<dbReference type="AlphaFoldDB" id="J9FWF0"/>
<dbReference type="GO" id="GO:0055085">
    <property type="term" value="P:transmembrane transport"/>
    <property type="evidence" value="ECO:0007669"/>
    <property type="project" value="InterPro"/>
</dbReference>
<evidence type="ECO:0000259" key="8">
    <source>
        <dbReference type="PROSITE" id="PS50928"/>
    </source>
</evidence>
<evidence type="ECO:0000256" key="3">
    <source>
        <dbReference type="ARBA" id="ARBA00022475"/>
    </source>
</evidence>
<keyword evidence="5 7" id="KW-1133">Transmembrane helix</keyword>
<comment type="subcellular location">
    <subcellularLocation>
        <location evidence="1">Cell membrane</location>
        <topology evidence="1">Multi-pass membrane protein</topology>
    </subcellularLocation>
</comment>
<dbReference type="Pfam" id="PF00528">
    <property type="entry name" value="BPD_transp_1"/>
    <property type="match status" value="1"/>
</dbReference>
<dbReference type="InterPro" id="IPR000515">
    <property type="entry name" value="MetI-like"/>
</dbReference>
<evidence type="ECO:0000256" key="5">
    <source>
        <dbReference type="ARBA" id="ARBA00022989"/>
    </source>
</evidence>
<proteinExistence type="predicted"/>
<dbReference type="PANTHER" id="PTHR43163:SF6">
    <property type="entry name" value="DIPEPTIDE TRANSPORT SYSTEM PERMEASE PROTEIN DPPB-RELATED"/>
    <property type="match status" value="1"/>
</dbReference>
<comment type="caution">
    <text evidence="9">The sequence shown here is derived from an EMBL/GenBank/DDBJ whole genome shotgun (WGS) entry which is preliminary data.</text>
</comment>
<dbReference type="PROSITE" id="PS50928">
    <property type="entry name" value="ABC_TM1"/>
    <property type="match status" value="1"/>
</dbReference>
<gene>
    <name evidence="9" type="ORF">EVA_18001</name>
</gene>
<dbReference type="Gene3D" id="1.10.3720.10">
    <property type="entry name" value="MetI-like"/>
    <property type="match status" value="1"/>
</dbReference>
<evidence type="ECO:0000313" key="9">
    <source>
        <dbReference type="EMBL" id="EJW93892.1"/>
    </source>
</evidence>
<dbReference type="GO" id="GO:0005886">
    <property type="term" value="C:plasma membrane"/>
    <property type="evidence" value="ECO:0007669"/>
    <property type="project" value="UniProtKB-SubCell"/>
</dbReference>
<keyword evidence="6 7" id="KW-0472">Membrane</keyword>
<feature type="non-terminal residue" evidence="9">
    <location>
        <position position="99"/>
    </location>
</feature>
<feature type="domain" description="ABC transmembrane type-1" evidence="8">
    <location>
        <begin position="1"/>
        <end position="99"/>
    </location>
</feature>
<dbReference type="SUPFAM" id="SSF161098">
    <property type="entry name" value="MetI-like"/>
    <property type="match status" value="1"/>
</dbReference>